<evidence type="ECO:0000256" key="8">
    <source>
        <dbReference type="ARBA" id="ARBA00022989"/>
    </source>
</evidence>
<dbReference type="CTD" id="791470"/>
<keyword evidence="11" id="KW-0325">Glycoprotein</keyword>
<dbReference type="Gene3D" id="3.90.550.50">
    <property type="match status" value="1"/>
</dbReference>
<dbReference type="GO" id="GO:0006493">
    <property type="term" value="P:protein O-linked glycosylation"/>
    <property type="evidence" value="ECO:0007669"/>
    <property type="project" value="TreeGrafter"/>
</dbReference>
<keyword evidence="16" id="KW-1185">Reference proteome</keyword>
<evidence type="ECO:0000256" key="11">
    <source>
        <dbReference type="ARBA" id="ARBA00023180"/>
    </source>
</evidence>
<evidence type="ECO:0000256" key="13">
    <source>
        <dbReference type="ARBA" id="ARBA00049239"/>
    </source>
</evidence>
<dbReference type="FunFam" id="3.90.550.50:FF:000019">
    <property type="entry name" value="Hexosyltransferase"/>
    <property type="match status" value="1"/>
</dbReference>
<comment type="catalytic activity">
    <reaction evidence="13">
        <text>a beta-D-Gal-(1-&gt;4)-beta-D-Glc-(1&lt;-&gt;1)-Cer(d18:1(4E)) + UDP-N-acetyl-alpha-D-glucosamine = a beta-D-GlcNAc-(1-&gt;3)-beta-D-Gal-(1-&gt;4)-beta-D-Glc-(1&lt;-&gt;1)-Cer(d18:1(4E)) + UDP + H(+)</text>
        <dbReference type="Rhea" id="RHEA:13905"/>
        <dbReference type="ChEBI" id="CHEBI:15378"/>
        <dbReference type="ChEBI" id="CHEBI:17103"/>
        <dbReference type="ChEBI" id="CHEBI:17950"/>
        <dbReference type="ChEBI" id="CHEBI:57705"/>
        <dbReference type="ChEBI" id="CHEBI:58223"/>
        <dbReference type="EC" id="2.4.1.206"/>
    </reaction>
    <physiologicalReaction direction="left-to-right" evidence="13">
        <dbReference type="Rhea" id="RHEA:13906"/>
    </physiologicalReaction>
</comment>
<keyword evidence="5" id="KW-0808">Transferase</keyword>
<dbReference type="OrthoDB" id="115198at2759"/>
<dbReference type="Proteomes" id="UP001501920">
    <property type="component" value="Chromosome 2"/>
</dbReference>
<evidence type="ECO:0000256" key="10">
    <source>
        <dbReference type="ARBA" id="ARBA00023136"/>
    </source>
</evidence>
<dbReference type="GeneID" id="108437502"/>
<dbReference type="STRING" id="42514.ENSPNAP00000030181"/>
<evidence type="ECO:0000256" key="14">
    <source>
        <dbReference type="RuleBase" id="RU363063"/>
    </source>
</evidence>
<keyword evidence="8" id="KW-1133">Transmembrane helix</keyword>
<keyword evidence="9 14" id="KW-0333">Golgi apparatus</keyword>
<comment type="catalytic activity">
    <reaction evidence="12">
        <text>a neolactoside nLc4Cer(d18:1(4E)) + UDP-N-acetyl-alpha-D-glucosamine = a neolactoside IV(3)-beta-GlcNAc-nLc4Cer(d18:1(4E)) + UDP + H(+)</text>
        <dbReference type="Rhea" id="RHEA:23004"/>
        <dbReference type="ChEBI" id="CHEBI:15378"/>
        <dbReference type="ChEBI" id="CHEBI:17006"/>
        <dbReference type="ChEBI" id="CHEBI:57705"/>
        <dbReference type="ChEBI" id="CHEBI:58223"/>
        <dbReference type="ChEBI" id="CHEBI:142448"/>
    </reaction>
    <physiologicalReaction direction="left-to-right" evidence="12">
        <dbReference type="Rhea" id="RHEA:23005"/>
    </physiologicalReaction>
</comment>
<name>A0A3B4E4D5_PYGNA</name>
<reference evidence="15 16" key="1">
    <citation type="submission" date="2020-10" db="EMBL/GenBank/DDBJ databases">
        <title>Pygocentrus nattereri (red-bellied piranha) genome, fPygNat1, primary haplotype.</title>
        <authorList>
            <person name="Myers G."/>
            <person name="Meyer A."/>
            <person name="Karagic N."/>
            <person name="Pippel M."/>
            <person name="Winkler S."/>
            <person name="Tracey A."/>
            <person name="Wood J."/>
            <person name="Formenti G."/>
            <person name="Howe K."/>
            <person name="Fedrigo O."/>
            <person name="Jarvis E.D."/>
        </authorList>
    </citation>
    <scope>NUCLEOTIDE SEQUENCE [LARGE SCALE GENOMIC DNA]</scope>
</reference>
<keyword evidence="10" id="KW-0472">Membrane</keyword>
<comment type="pathway">
    <text evidence="2">Protein modification; protein glycosylation.</text>
</comment>
<organism evidence="15 16">
    <name type="scientific">Pygocentrus nattereri</name>
    <name type="common">Red-bellied piranha</name>
    <dbReference type="NCBI Taxonomy" id="42514"/>
    <lineage>
        <taxon>Eukaryota</taxon>
        <taxon>Metazoa</taxon>
        <taxon>Chordata</taxon>
        <taxon>Craniata</taxon>
        <taxon>Vertebrata</taxon>
        <taxon>Euteleostomi</taxon>
        <taxon>Actinopterygii</taxon>
        <taxon>Neopterygii</taxon>
        <taxon>Teleostei</taxon>
        <taxon>Ostariophysi</taxon>
        <taxon>Characiformes</taxon>
        <taxon>Characoidei</taxon>
        <taxon>Pygocentrus</taxon>
    </lineage>
</organism>
<evidence type="ECO:0000256" key="4">
    <source>
        <dbReference type="ARBA" id="ARBA00022676"/>
    </source>
</evidence>
<dbReference type="AlphaFoldDB" id="A0A3B4E4D5"/>
<evidence type="ECO:0000256" key="9">
    <source>
        <dbReference type="ARBA" id="ARBA00023034"/>
    </source>
</evidence>
<reference evidence="15" key="3">
    <citation type="submission" date="2025-09" db="UniProtKB">
        <authorList>
            <consortium name="Ensembl"/>
        </authorList>
    </citation>
    <scope>IDENTIFICATION</scope>
</reference>
<dbReference type="GO" id="GO:0030148">
    <property type="term" value="P:sphingolipid biosynthetic process"/>
    <property type="evidence" value="ECO:0007669"/>
    <property type="project" value="UniProtKB-ARBA"/>
</dbReference>
<dbReference type="PANTHER" id="PTHR11214:SF21">
    <property type="entry name" value="LACTOSYLCERAMIDE 1,3-N-ACETYL-BETA-D-GLUCOSAMINYLTRANSFERASE"/>
    <property type="match status" value="1"/>
</dbReference>
<proteinExistence type="inferred from homology"/>
<comment type="similarity">
    <text evidence="3 14">Belongs to the glycosyltransferase 31 family.</text>
</comment>
<dbReference type="InterPro" id="IPR002659">
    <property type="entry name" value="Glyco_trans_31"/>
</dbReference>
<evidence type="ECO:0000256" key="6">
    <source>
        <dbReference type="ARBA" id="ARBA00022692"/>
    </source>
</evidence>
<dbReference type="PANTHER" id="PTHR11214">
    <property type="entry name" value="BETA-1,3-N-ACETYLGLUCOSAMINYLTRANSFERASE"/>
    <property type="match status" value="1"/>
</dbReference>
<evidence type="ECO:0000256" key="5">
    <source>
        <dbReference type="ARBA" id="ARBA00022679"/>
    </source>
</evidence>
<dbReference type="OMA" id="VQLFATC"/>
<protein>
    <recommendedName>
        <fullName evidence="14">Hexosyltransferase</fullName>
        <ecNumber evidence="14">2.4.1.-</ecNumber>
    </recommendedName>
</protein>
<comment type="subcellular location">
    <subcellularLocation>
        <location evidence="1 14">Golgi apparatus membrane</location>
        <topology evidence="1 14">Single-pass type II membrane protein</topology>
    </subcellularLocation>
</comment>
<evidence type="ECO:0000256" key="7">
    <source>
        <dbReference type="ARBA" id="ARBA00022968"/>
    </source>
</evidence>
<dbReference type="Pfam" id="PF01762">
    <property type="entry name" value="Galactosyl_T"/>
    <property type="match status" value="1"/>
</dbReference>
<reference evidence="15" key="2">
    <citation type="submission" date="2025-08" db="UniProtKB">
        <authorList>
            <consortium name="Ensembl"/>
        </authorList>
    </citation>
    <scope>IDENTIFICATION</scope>
</reference>
<accession>A0A3B4E4D5</accession>
<dbReference type="GO" id="GO:0047256">
    <property type="term" value="F:lactosylceramide 1,3-N-acetyl-beta-D-glucosaminyltransferase activity"/>
    <property type="evidence" value="ECO:0007669"/>
    <property type="project" value="UniProtKB-EC"/>
</dbReference>
<evidence type="ECO:0000313" key="16">
    <source>
        <dbReference type="Proteomes" id="UP001501920"/>
    </source>
</evidence>
<keyword evidence="4 14" id="KW-0328">Glycosyltransferase</keyword>
<dbReference type="RefSeq" id="XP_017570124.1">
    <property type="nucleotide sequence ID" value="XM_017714635.2"/>
</dbReference>
<sequence length="390" mass="45299">MTAAQVLKRSRMFVNFHRLKTRQIQQLMMTCFALSVVMVYWQSLDSDLVSHIKSYSLRHLLTNLDFITANLTISREEAQKFSNHRYLINQEGKCADKDVLLLLFVKSSPQNFEMRQAIRSTWGNEAYIEKTLGVTVKVVFALGFPPQPLQRKKLQRELFQEDQRYHDLIQQDFLDTFHNLTIKLLLQLGWTHAYCPHARFFMSADDDIFVHLPNLIHYLQEVDRAGVKDFWVGKVHQGSPPVRDKDSKYYVSEEMYPWLMYPDYTPGSGYVLSKDLVSKVYQASLTLNASLYIDDVFMGICANAVGVLPQEHVFFSGEGRAPYHRCIYRQMMTSHGHVKDFHELWKQATDPEVQKVYSGAFGRLYCTLAKIPLLCKPFFTNTYPCKAAFL</sequence>
<evidence type="ECO:0000313" key="15">
    <source>
        <dbReference type="Ensembl" id="ENSPNAP00000030181.1"/>
    </source>
</evidence>
<dbReference type="EC" id="2.4.1.-" evidence="14"/>
<keyword evidence="7" id="KW-0735">Signal-anchor</keyword>
<keyword evidence="6" id="KW-0812">Transmembrane</keyword>
<dbReference type="Ensembl" id="ENSPNAT00000018076.2">
    <property type="protein sequence ID" value="ENSPNAP00000030181.1"/>
    <property type="gene ID" value="ENSPNAG00000016741.2"/>
</dbReference>
<evidence type="ECO:0000256" key="2">
    <source>
        <dbReference type="ARBA" id="ARBA00004922"/>
    </source>
</evidence>
<evidence type="ECO:0000256" key="12">
    <source>
        <dbReference type="ARBA" id="ARBA00048750"/>
    </source>
</evidence>
<dbReference type="GO" id="GO:0000139">
    <property type="term" value="C:Golgi membrane"/>
    <property type="evidence" value="ECO:0007669"/>
    <property type="project" value="UniProtKB-SubCell"/>
</dbReference>
<evidence type="ECO:0000256" key="1">
    <source>
        <dbReference type="ARBA" id="ARBA00004323"/>
    </source>
</evidence>
<evidence type="ECO:0000256" key="3">
    <source>
        <dbReference type="ARBA" id="ARBA00008661"/>
    </source>
</evidence>
<dbReference type="GeneTree" id="ENSGT00940000159676"/>